<feature type="transmembrane region" description="Helical" evidence="1">
    <location>
        <begin position="250"/>
        <end position="268"/>
    </location>
</feature>
<reference evidence="3 4" key="1">
    <citation type="submission" date="2023-06" db="EMBL/GenBank/DDBJ databases">
        <title>Draft genome sequence of Gleimia hominis type strain CCUG 57540T.</title>
        <authorList>
            <person name="Salva-Serra F."/>
            <person name="Cardew S."/>
            <person name="Jensie Markopoulos S."/>
            <person name="Ohlen M."/>
            <person name="Inganas E."/>
            <person name="Svensson-Stadler L."/>
            <person name="Moore E.R.B."/>
        </authorList>
    </citation>
    <scope>NUCLEOTIDE SEQUENCE [LARGE SCALE GENOMIC DNA]</scope>
    <source>
        <strain evidence="3 4">CCUG 57540</strain>
    </source>
</reference>
<evidence type="ECO:0000313" key="4">
    <source>
        <dbReference type="Proteomes" id="UP001247542"/>
    </source>
</evidence>
<gene>
    <name evidence="3" type="ORF">QS713_02310</name>
</gene>
<dbReference type="RefSeq" id="WP_313272124.1">
    <property type="nucleotide sequence ID" value="NZ_JASXSX010000001.1"/>
</dbReference>
<keyword evidence="1" id="KW-1133">Transmembrane helix</keyword>
<comment type="caution">
    <text evidence="3">The sequence shown here is derived from an EMBL/GenBank/DDBJ whole genome shotgun (WGS) entry which is preliminary data.</text>
</comment>
<dbReference type="EMBL" id="JASXSX010000001">
    <property type="protein sequence ID" value="MDT3766898.1"/>
    <property type="molecule type" value="Genomic_DNA"/>
</dbReference>
<proteinExistence type="predicted"/>
<feature type="transmembrane region" description="Helical" evidence="1">
    <location>
        <begin position="12"/>
        <end position="32"/>
    </location>
</feature>
<dbReference type="Proteomes" id="UP001247542">
    <property type="component" value="Unassembled WGS sequence"/>
</dbReference>
<evidence type="ECO:0000259" key="2">
    <source>
        <dbReference type="Pfam" id="PF14258"/>
    </source>
</evidence>
<keyword evidence="1" id="KW-0472">Membrane</keyword>
<keyword evidence="1" id="KW-0812">Transmembrane</keyword>
<accession>A0ABU3I959</accession>
<evidence type="ECO:0000256" key="1">
    <source>
        <dbReference type="SAM" id="Phobius"/>
    </source>
</evidence>
<evidence type="ECO:0000313" key="3">
    <source>
        <dbReference type="EMBL" id="MDT3766898.1"/>
    </source>
</evidence>
<sequence length="381" mass="41551">MSESKPLTRNTRAIVMWVVIAVVAVVLLAWFAPSSKEQVPLDAKSPGPMGTKAVVQVLKQHGVKTQSIHWANQLEAVQGKTVVITDADAIEEKDVAKVRNALKKARRTIFLGGSQEQLHDLGINVRAGQAQTIAKTTYLNVHCTAGVFGNAKMVDGLAMRFTAASTENAPENCIGEPALTLPANERHPQTVLLGDPTIYTNLSIRYHDNAAAALASLSASEDLIWYLPALDPKTEVDPTATGFLLLLPPWFYSAAVLAGFAVLALMLWRGRRFGRLATEPLPVVVRATETTEALGRLYEQSADPGVPLEAIRVGARHQLARAFGLGTHFHPAVLVRRVAARTGREENQVRDTLYGKQIVSETELIHYSRLITQILQEVTHD</sequence>
<dbReference type="Pfam" id="PF14258">
    <property type="entry name" value="DUF4350"/>
    <property type="match status" value="1"/>
</dbReference>
<feature type="domain" description="DUF4350" evidence="2">
    <location>
        <begin position="44"/>
        <end position="215"/>
    </location>
</feature>
<name>A0ABU3I959_9ACTO</name>
<protein>
    <submittedName>
        <fullName evidence="3">DUF4350 domain-containing protein</fullName>
    </submittedName>
</protein>
<keyword evidence="4" id="KW-1185">Reference proteome</keyword>
<organism evidence="3 4">
    <name type="scientific">Gleimia hominis</name>
    <dbReference type="NCBI Taxonomy" id="595468"/>
    <lineage>
        <taxon>Bacteria</taxon>
        <taxon>Bacillati</taxon>
        <taxon>Actinomycetota</taxon>
        <taxon>Actinomycetes</taxon>
        <taxon>Actinomycetales</taxon>
        <taxon>Actinomycetaceae</taxon>
        <taxon>Gleimia</taxon>
    </lineage>
</organism>
<dbReference type="InterPro" id="IPR025646">
    <property type="entry name" value="DUF4350"/>
</dbReference>